<name>A0A0E1EQ30_STRAG</name>
<organism evidence="7 9">
    <name type="scientific">Streptococcus agalactiae</name>
    <dbReference type="NCBI Taxonomy" id="1311"/>
    <lineage>
        <taxon>Bacteria</taxon>
        <taxon>Bacillati</taxon>
        <taxon>Bacillota</taxon>
        <taxon>Bacilli</taxon>
        <taxon>Lactobacillales</taxon>
        <taxon>Streptococcaceae</taxon>
        <taxon>Streptococcus</taxon>
    </lineage>
</organism>
<sequence>MTYYLSIDYGGTNTKALIFDKLGHQIAVSSFETLKNEAQSGHRQVNLVKTWNAITSAIREVIQISKLSPEQISAVACIGHGKGLYLLDNKLEPLEQGILSTDNRAKDLAQYFESKLDNIWELTRQHIFPSQSPVILRWLKDYQPETYKSIGAVLSAKDFIRYKLTGKVQQEYGDASGNHWINFQTGTYDPAILDFFGIREIENSLPELIDSADLVPGGISSQAAKETGLVEGTPVVGGLFDIDACALGSGVLESDTFSVISGTWNINTYPSLKPAKQDSGLMTSYFPDRRYLLEASSPTSAGNLDFMLKMLMHQEIDNAKSSGGSIYDNLEEFLTHTDATHHGLIFFPFLYGSNTSQDASACFFGLTTKSTKSQMIRAVYEGIAFAHKQHITDLIKSRGGVPKIIRFSGGATNSPAWMQMFSDILNLPIETVEGTELGGLGGAILAHHALDKISLKEAVQDMVRVKAIYKPQLSEVKGYEKKYHAYQKLLETLDPIWSELGHLNK</sequence>
<dbReference type="InterPro" id="IPR018485">
    <property type="entry name" value="FGGY_C"/>
</dbReference>
<dbReference type="GO" id="GO:0016773">
    <property type="term" value="F:phosphotransferase activity, alcohol group as acceptor"/>
    <property type="evidence" value="ECO:0007669"/>
    <property type="project" value="InterPro"/>
</dbReference>
<dbReference type="Proteomes" id="UP000256718">
    <property type="component" value="Unassembled WGS sequence"/>
</dbReference>
<evidence type="ECO:0000259" key="6">
    <source>
        <dbReference type="Pfam" id="PF02782"/>
    </source>
</evidence>
<dbReference type="PROSITE" id="PS00445">
    <property type="entry name" value="FGGY_KINASES_2"/>
    <property type="match status" value="1"/>
</dbReference>
<dbReference type="InterPro" id="IPR000577">
    <property type="entry name" value="Carb_kinase_FGGY"/>
</dbReference>
<dbReference type="InterPro" id="IPR018484">
    <property type="entry name" value="FGGY_N"/>
</dbReference>
<dbReference type="EMBL" id="MAWT01000022">
    <property type="protein sequence ID" value="OCM71541.1"/>
    <property type="molecule type" value="Genomic_DNA"/>
</dbReference>
<evidence type="ECO:0000259" key="5">
    <source>
        <dbReference type="Pfam" id="PF00370"/>
    </source>
</evidence>
<dbReference type="PANTHER" id="PTHR43095:SF3">
    <property type="entry name" value="L-XYLULOSE_3-KETO-L-GULONATE KINASE"/>
    <property type="match status" value="1"/>
</dbReference>
<evidence type="ECO:0000313" key="9">
    <source>
        <dbReference type="Proteomes" id="UP000093122"/>
    </source>
</evidence>
<dbReference type="Pfam" id="PF02782">
    <property type="entry name" value="FGGY_C"/>
    <property type="match status" value="1"/>
</dbReference>
<feature type="domain" description="Carbohydrate kinase FGGY C-terminal" evidence="6">
    <location>
        <begin position="259"/>
        <end position="449"/>
    </location>
</feature>
<reference evidence="7 9" key="1">
    <citation type="journal article" date="2016" name="Sci. Rep.">
        <title>Serotype IV Streptococcus agalactiae ST-452 has arisen from large genomic recombination events between CC23 and the hypervirulent CC17 lineages.</title>
        <authorList>
            <person name="Campisi E."/>
            <person name="Rinaudo C.D."/>
            <person name="Donati C."/>
            <person name="Barucco M."/>
            <person name="Torricelli G."/>
            <person name="Edwards M.S."/>
            <person name="Baker C.J."/>
            <person name="Margarit I."/>
            <person name="Rosini R."/>
        </authorList>
    </citation>
    <scope>NUCLEOTIDE SEQUENCE [LARGE SCALE GENOMIC DNA]</scope>
    <source>
        <strain evidence="7 9">CZ-PW-140</strain>
    </source>
</reference>
<evidence type="ECO:0000313" key="8">
    <source>
        <dbReference type="EMBL" id="RDY91229.1"/>
    </source>
</evidence>
<dbReference type="PANTHER" id="PTHR43095">
    <property type="entry name" value="SUGAR KINASE"/>
    <property type="match status" value="1"/>
</dbReference>
<dbReference type="InterPro" id="IPR018483">
    <property type="entry name" value="Carb_kinase_FGGY_CS"/>
</dbReference>
<dbReference type="InterPro" id="IPR050406">
    <property type="entry name" value="FGGY_Carb_Kinase"/>
</dbReference>
<dbReference type="AlphaFoldDB" id="A0A0E1EQ30"/>
<evidence type="ECO:0000313" key="10">
    <source>
        <dbReference type="Proteomes" id="UP000256718"/>
    </source>
</evidence>
<feature type="domain" description="Carbohydrate kinase FGGY N-terminal" evidence="5">
    <location>
        <begin position="3"/>
        <end position="248"/>
    </location>
</feature>
<dbReference type="GO" id="GO:0016301">
    <property type="term" value="F:kinase activity"/>
    <property type="evidence" value="ECO:0007669"/>
    <property type="project" value="UniProtKB-KW"/>
</dbReference>
<evidence type="ECO:0000256" key="2">
    <source>
        <dbReference type="ARBA" id="ARBA00022679"/>
    </source>
</evidence>
<dbReference type="InterPro" id="IPR043129">
    <property type="entry name" value="ATPase_NBD"/>
</dbReference>
<dbReference type="EMBL" id="QHGZ01000045">
    <property type="protein sequence ID" value="RDY91229.1"/>
    <property type="molecule type" value="Genomic_DNA"/>
</dbReference>
<reference evidence="8 10" key="2">
    <citation type="journal article" date="2018" name="Emerg. Microbes Infect.">
        <title>Phenotypic and molecular analysis of nontypeable Group B streptococci: identification of cps2a and hybrid cps2a/cps5 Group B streptococcal capsule gene clusters.</title>
        <authorList>
            <person name="Alhhazmi A."/>
            <person name="Tyrrell G.J."/>
        </authorList>
    </citation>
    <scope>NUCLEOTIDE SEQUENCE [LARGE SCALE GENOMIC DNA]</scope>
    <source>
        <strain evidence="8 10">PLGBS17</strain>
    </source>
</reference>
<dbReference type="Proteomes" id="UP000093122">
    <property type="component" value="Unassembled WGS sequence"/>
</dbReference>
<dbReference type="Gene3D" id="3.30.420.40">
    <property type="match status" value="2"/>
</dbReference>
<keyword evidence="2 4" id="KW-0808">Transferase</keyword>
<comment type="similarity">
    <text evidence="1 4">Belongs to the FGGY kinase family.</text>
</comment>
<dbReference type="CDD" id="cd07802">
    <property type="entry name" value="ASKHA_NBD_FGGY_EcLyxK-like"/>
    <property type="match status" value="1"/>
</dbReference>
<keyword evidence="3 4" id="KW-0418">Kinase</keyword>
<dbReference type="KEGG" id="sage:EN72_09760"/>
<dbReference type="RefSeq" id="WP_000222909.1">
    <property type="nucleotide sequence ID" value="NZ_BCNI01000001.1"/>
</dbReference>
<dbReference type="GO" id="GO:0005975">
    <property type="term" value="P:carbohydrate metabolic process"/>
    <property type="evidence" value="ECO:0007669"/>
    <property type="project" value="InterPro"/>
</dbReference>
<comment type="caution">
    <text evidence="7">The sequence shown here is derived from an EMBL/GenBank/DDBJ whole genome shotgun (WGS) entry which is preliminary data.</text>
</comment>
<proteinExistence type="inferred from homology"/>
<evidence type="ECO:0000256" key="4">
    <source>
        <dbReference type="RuleBase" id="RU003733"/>
    </source>
</evidence>
<evidence type="ECO:0000313" key="7">
    <source>
        <dbReference type="EMBL" id="OCM71541.1"/>
    </source>
</evidence>
<accession>A0A0E1EQ30</accession>
<evidence type="ECO:0000256" key="1">
    <source>
        <dbReference type="ARBA" id="ARBA00009156"/>
    </source>
</evidence>
<protein>
    <submittedName>
        <fullName evidence="7">Carbohydrate kinase</fullName>
    </submittedName>
</protein>
<dbReference type="SUPFAM" id="SSF53067">
    <property type="entry name" value="Actin-like ATPase domain"/>
    <property type="match status" value="2"/>
</dbReference>
<dbReference type="Pfam" id="PF00370">
    <property type="entry name" value="FGGY_N"/>
    <property type="match status" value="1"/>
</dbReference>
<dbReference type="PIRSF" id="PIRSF000538">
    <property type="entry name" value="GlpK"/>
    <property type="match status" value="1"/>
</dbReference>
<gene>
    <name evidence="7" type="ORF">AX245_10055</name>
    <name evidence="8" type="ORF">C4618_01380</name>
</gene>
<dbReference type="OMA" id="GMQAGFY"/>
<evidence type="ECO:0000256" key="3">
    <source>
        <dbReference type="ARBA" id="ARBA00022777"/>
    </source>
</evidence>